<proteinExistence type="predicted"/>
<accession>A0A194VSB5</accession>
<protein>
    <submittedName>
        <fullName evidence="1">Uncharacterized protein</fullName>
    </submittedName>
</protein>
<organism evidence="1 2">
    <name type="scientific">Cytospora mali</name>
    <name type="common">Apple Valsa canker fungus</name>
    <name type="synonym">Valsa mali</name>
    <dbReference type="NCBI Taxonomy" id="578113"/>
    <lineage>
        <taxon>Eukaryota</taxon>
        <taxon>Fungi</taxon>
        <taxon>Dikarya</taxon>
        <taxon>Ascomycota</taxon>
        <taxon>Pezizomycotina</taxon>
        <taxon>Sordariomycetes</taxon>
        <taxon>Sordariomycetidae</taxon>
        <taxon>Diaporthales</taxon>
        <taxon>Cytosporaceae</taxon>
        <taxon>Cytospora</taxon>
    </lineage>
</organism>
<sequence>MDLSRRLAAMRSLVELSLNTHYTWTPENKGLLKPLLGPSGGLTGLASLENLTKLTIGMHFLMRYVDIDAPGRPQPLGPHVLPRSLRELKIYTCFHCWYREDVSPPAESSKDFIESLAMQLGRFPHLKDVLYLSEAPWWVGYCLKPSKSQERRDSRTKEAWFAGCFAWCADIFTGRHVYFRPLMSSAFACKAKC</sequence>
<evidence type="ECO:0000313" key="2">
    <source>
        <dbReference type="Proteomes" id="UP000078559"/>
    </source>
</evidence>
<dbReference type="EMBL" id="CM003099">
    <property type="protein sequence ID" value="KUI66705.1"/>
    <property type="molecule type" value="Genomic_DNA"/>
</dbReference>
<gene>
    <name evidence="1" type="ORF">VM1G_02492</name>
</gene>
<dbReference type="Proteomes" id="UP000078559">
    <property type="component" value="Chromosome 2"/>
</dbReference>
<reference evidence="1" key="1">
    <citation type="submission" date="2014-12" db="EMBL/GenBank/DDBJ databases">
        <title>Genome Sequence of Valsa Canker Pathogens Uncovers a Specific Adaption of Colonization on Woody Bark.</title>
        <authorList>
            <person name="Yin Z."/>
            <person name="Liu H."/>
            <person name="Gao X."/>
            <person name="Li Z."/>
            <person name="Song N."/>
            <person name="Ke X."/>
            <person name="Dai Q."/>
            <person name="Wu Y."/>
            <person name="Sun Y."/>
            <person name="Xu J.-R."/>
            <person name="Kang Z.K."/>
            <person name="Wang L."/>
            <person name="Huang L."/>
        </authorList>
    </citation>
    <scope>NUCLEOTIDE SEQUENCE [LARGE SCALE GENOMIC DNA]</scope>
    <source>
        <strain evidence="1">03-8</strain>
    </source>
</reference>
<keyword evidence="2" id="KW-1185">Reference proteome</keyword>
<name>A0A194VSB5_CYTMA</name>
<evidence type="ECO:0000313" key="1">
    <source>
        <dbReference type="EMBL" id="KUI66705.1"/>
    </source>
</evidence>
<dbReference type="AlphaFoldDB" id="A0A194VSB5"/>